<dbReference type="Gene3D" id="3.30.70.270">
    <property type="match status" value="1"/>
</dbReference>
<organism evidence="6 7">
    <name type="scientific">Shewanella canadensis</name>
    <dbReference type="NCBI Taxonomy" id="271096"/>
    <lineage>
        <taxon>Bacteria</taxon>
        <taxon>Pseudomonadati</taxon>
        <taxon>Pseudomonadota</taxon>
        <taxon>Gammaproteobacteria</taxon>
        <taxon>Alteromonadales</taxon>
        <taxon>Shewanellaceae</taxon>
        <taxon>Shewanella</taxon>
    </lineage>
</organism>
<dbReference type="InterPro" id="IPR052155">
    <property type="entry name" value="Biofilm_reg_signaling"/>
</dbReference>
<dbReference type="InterPro" id="IPR043128">
    <property type="entry name" value="Rev_trsase/Diguanyl_cyclase"/>
</dbReference>
<dbReference type="OrthoDB" id="8553030at2"/>
<keyword evidence="3" id="KW-1133">Transmembrane helix</keyword>
<comment type="caution">
    <text evidence="6">The sequence shown here is derived from an EMBL/GenBank/DDBJ whole genome shotgun (WGS) entry which is preliminary data.</text>
</comment>
<evidence type="ECO:0000259" key="4">
    <source>
        <dbReference type="PROSITE" id="PS50883"/>
    </source>
</evidence>
<dbReference type="RefSeq" id="WP_126519335.1">
    <property type="nucleotide sequence ID" value="NZ_RXNU01000002.1"/>
</dbReference>
<feature type="transmembrane region" description="Helical" evidence="3">
    <location>
        <begin position="294"/>
        <end position="316"/>
    </location>
</feature>
<dbReference type="InterPro" id="IPR001633">
    <property type="entry name" value="EAL_dom"/>
</dbReference>
<evidence type="ECO:0000256" key="3">
    <source>
        <dbReference type="SAM" id="Phobius"/>
    </source>
</evidence>
<dbReference type="SMART" id="SM00267">
    <property type="entry name" value="GGDEF"/>
    <property type="match status" value="1"/>
</dbReference>
<gene>
    <name evidence="6" type="ORF">EKG38_06015</name>
</gene>
<accession>A0A3S0IRD7</accession>
<comment type="cofactor">
    <cofactor evidence="1">
        <name>Mg(2+)</name>
        <dbReference type="ChEBI" id="CHEBI:18420"/>
    </cofactor>
</comment>
<dbReference type="AlphaFoldDB" id="A0A3S0IRD7"/>
<dbReference type="CDD" id="cd01949">
    <property type="entry name" value="GGDEF"/>
    <property type="match status" value="1"/>
</dbReference>
<dbReference type="PROSITE" id="PS50883">
    <property type="entry name" value="EAL"/>
    <property type="match status" value="1"/>
</dbReference>
<dbReference type="InterPro" id="IPR035919">
    <property type="entry name" value="EAL_sf"/>
</dbReference>
<dbReference type="NCBIfam" id="TIGR00254">
    <property type="entry name" value="GGDEF"/>
    <property type="match status" value="1"/>
</dbReference>
<feature type="domain" description="GGDEF" evidence="5">
    <location>
        <begin position="414"/>
        <end position="547"/>
    </location>
</feature>
<protein>
    <submittedName>
        <fullName evidence="6">Bifunctional diguanylate cyclase/phosphodiesterase</fullName>
    </submittedName>
</protein>
<keyword evidence="7" id="KW-1185">Reference proteome</keyword>
<dbReference type="SUPFAM" id="SSF55073">
    <property type="entry name" value="Nucleotide cyclase"/>
    <property type="match status" value="1"/>
</dbReference>
<dbReference type="SUPFAM" id="SSF141868">
    <property type="entry name" value="EAL domain-like"/>
    <property type="match status" value="1"/>
</dbReference>
<feature type="coiled-coil region" evidence="2">
    <location>
        <begin position="359"/>
        <end position="386"/>
    </location>
</feature>
<dbReference type="CDD" id="cd01948">
    <property type="entry name" value="EAL"/>
    <property type="match status" value="1"/>
</dbReference>
<dbReference type="Gene3D" id="3.20.20.450">
    <property type="entry name" value="EAL domain"/>
    <property type="match status" value="1"/>
</dbReference>
<dbReference type="PANTHER" id="PTHR44757:SF2">
    <property type="entry name" value="BIOFILM ARCHITECTURE MAINTENANCE PROTEIN MBAA"/>
    <property type="match status" value="1"/>
</dbReference>
<dbReference type="InterPro" id="IPR000160">
    <property type="entry name" value="GGDEF_dom"/>
</dbReference>
<feature type="domain" description="EAL" evidence="4">
    <location>
        <begin position="556"/>
        <end position="810"/>
    </location>
</feature>
<name>A0A3S0IRD7_9GAMM</name>
<dbReference type="PANTHER" id="PTHR44757">
    <property type="entry name" value="DIGUANYLATE CYCLASE DGCP"/>
    <property type="match status" value="1"/>
</dbReference>
<evidence type="ECO:0000313" key="6">
    <source>
        <dbReference type="EMBL" id="RTR40268.1"/>
    </source>
</evidence>
<feature type="transmembrane region" description="Helical" evidence="3">
    <location>
        <begin position="17"/>
        <end position="37"/>
    </location>
</feature>
<reference evidence="6 7" key="1">
    <citation type="submission" date="2018-12" db="EMBL/GenBank/DDBJ databases">
        <authorList>
            <person name="Yu L."/>
        </authorList>
    </citation>
    <scope>NUCLEOTIDE SEQUENCE [LARGE SCALE GENOMIC DNA]</scope>
    <source>
        <strain evidence="6 7">HAW-EB2</strain>
    </source>
</reference>
<keyword evidence="3" id="KW-0472">Membrane</keyword>
<keyword evidence="3" id="KW-0812">Transmembrane</keyword>
<proteinExistence type="predicted"/>
<dbReference type="GO" id="GO:0003824">
    <property type="term" value="F:catalytic activity"/>
    <property type="evidence" value="ECO:0007669"/>
    <property type="project" value="UniProtKB-ARBA"/>
</dbReference>
<dbReference type="InterPro" id="IPR029787">
    <property type="entry name" value="Nucleotide_cyclase"/>
</dbReference>
<dbReference type="PROSITE" id="PS50887">
    <property type="entry name" value="GGDEF"/>
    <property type="match status" value="1"/>
</dbReference>
<evidence type="ECO:0000256" key="1">
    <source>
        <dbReference type="ARBA" id="ARBA00001946"/>
    </source>
</evidence>
<dbReference type="Pfam" id="PF00563">
    <property type="entry name" value="EAL"/>
    <property type="match status" value="1"/>
</dbReference>
<dbReference type="FunFam" id="3.30.70.270:FF:000001">
    <property type="entry name" value="Diguanylate cyclase domain protein"/>
    <property type="match status" value="1"/>
</dbReference>
<evidence type="ECO:0000313" key="7">
    <source>
        <dbReference type="Proteomes" id="UP000267448"/>
    </source>
</evidence>
<evidence type="ECO:0000259" key="5">
    <source>
        <dbReference type="PROSITE" id="PS50887"/>
    </source>
</evidence>
<sequence>MTAPDTKSIFISLKWKLLIAVMVMLTILGGILGGFTFRQLINQQSYQLASQQNKLAQNLQSSISLTVDQSLLAAQQIALMVNDGDRDGAKFDVGKYQEMLDKRWPDIQLYWELRTIHLMSLSGEVLAHAGNRVDVEDRQWFESSSVSIEPHWRIVCHRECVIQVLVPNLLQGEPHLLFLESGLTDILARFRVNGSFELAVLGPRIVHPVGRNYWARELYSISNKRTSLPSLQKIADNFSWEQIATKGGIYEVNGEYSAIWIFPLAKEANSPAILVINNISDWQTILNEFQESMLGTLLFALVLSGGLVILVAWAPVVSLSRHANLLPLLAEHDFETLKKLSPKSSSLIVDEVDLINTATHQLAERLQNLELEVDEYTCELKRLAMLDTLTGLPNKAMLMHELKKTIACVGRIHDQVALMYLDLDEFKRINDTLGHTQGDELLKIVATRLNNSVRAMDTVFRQGGDEFLILLRGIRSDQDVRKVIHKIFASLQQPVVLGNHKLIVTTSIGVAYCKSMNVRAEELIKYADLAMYQAKDAGRSNYRVFTEEMLHKANNRLMIEQDIGAAIAEKQLSLFLQPIVALPDSKLKGFEALIRWFHPELGLIMPGDFIPDIEHSEAIIRVGNYVLEEAGAILSRLRKQGWEDLYMAVNLSAKHYMDPGLIPLVQHILSKYDLPPESLLLEVTEESVIEQVDLALSAMQSLKRLGVRIAIDDFGTGYSSLSYLKQLPFDVLKIDRCFTAGVLEGGADTHIVTTVIDLAHNLGRTVVAEGIETPQQCDFLADAKCELAQGYLFSKPLEEEKVFGILNQIERDRVWPIETAPQLGKLGS</sequence>
<evidence type="ECO:0000256" key="2">
    <source>
        <dbReference type="SAM" id="Coils"/>
    </source>
</evidence>
<dbReference type="EMBL" id="RXNU01000002">
    <property type="protein sequence ID" value="RTR40268.1"/>
    <property type="molecule type" value="Genomic_DNA"/>
</dbReference>
<dbReference type="Pfam" id="PF00990">
    <property type="entry name" value="GGDEF"/>
    <property type="match status" value="1"/>
</dbReference>
<dbReference type="SMART" id="SM00052">
    <property type="entry name" value="EAL"/>
    <property type="match status" value="1"/>
</dbReference>
<dbReference type="Proteomes" id="UP000267448">
    <property type="component" value="Unassembled WGS sequence"/>
</dbReference>
<keyword evidence="2" id="KW-0175">Coiled coil</keyword>